<dbReference type="VEuPathDB" id="FungiDB:BDBG_18108"/>
<dbReference type="Proteomes" id="UP000002038">
    <property type="component" value="Unassembled WGS sequence"/>
</dbReference>
<evidence type="ECO:0000313" key="1">
    <source>
        <dbReference type="EMBL" id="OAT14588.1"/>
    </source>
</evidence>
<evidence type="ECO:0000313" key="2">
    <source>
        <dbReference type="Proteomes" id="UP000002038"/>
    </source>
</evidence>
<name>A0A179V527_BLAGS</name>
<proteinExistence type="predicted"/>
<organism evidence="1 2">
    <name type="scientific">Blastomyces gilchristii (strain SLH14081)</name>
    <name type="common">Blastomyces dermatitidis</name>
    <dbReference type="NCBI Taxonomy" id="559298"/>
    <lineage>
        <taxon>Eukaryota</taxon>
        <taxon>Fungi</taxon>
        <taxon>Dikarya</taxon>
        <taxon>Ascomycota</taxon>
        <taxon>Pezizomycotina</taxon>
        <taxon>Eurotiomycetes</taxon>
        <taxon>Eurotiomycetidae</taxon>
        <taxon>Onygenales</taxon>
        <taxon>Ajellomycetaceae</taxon>
        <taxon>Blastomyces</taxon>
    </lineage>
</organism>
<dbReference type="KEGG" id="bgh:BDBG_18108"/>
<dbReference type="RefSeq" id="XP_031581549.1">
    <property type="nucleotide sequence ID" value="XM_031725691.1"/>
</dbReference>
<accession>A0A179V527</accession>
<protein>
    <submittedName>
        <fullName evidence="1">Uncharacterized protein</fullName>
    </submittedName>
</protein>
<dbReference type="OrthoDB" id="4190898at2759"/>
<reference evidence="2" key="1">
    <citation type="journal article" date="2015" name="PLoS Genet.">
        <title>The dynamic genome and transcriptome of the human fungal pathogen Blastomyces and close relative Emmonsia.</title>
        <authorList>
            <person name="Munoz J.F."/>
            <person name="Gauthier G.M."/>
            <person name="Desjardins C.A."/>
            <person name="Gallo J.E."/>
            <person name="Holder J."/>
            <person name="Sullivan T.D."/>
            <person name="Marty A.J."/>
            <person name="Carmen J.C."/>
            <person name="Chen Z."/>
            <person name="Ding L."/>
            <person name="Gujja S."/>
            <person name="Magrini V."/>
            <person name="Misas E."/>
            <person name="Mitreva M."/>
            <person name="Priest M."/>
            <person name="Saif S."/>
            <person name="Whiston E.A."/>
            <person name="Young S."/>
            <person name="Zeng Q."/>
            <person name="Goldman W.E."/>
            <person name="Mardis E.R."/>
            <person name="Taylor J.W."/>
            <person name="McEwen J.G."/>
            <person name="Clay O.K."/>
            <person name="Klein B.S."/>
            <person name="Cuomo C.A."/>
        </authorList>
    </citation>
    <scope>NUCLEOTIDE SEQUENCE [LARGE SCALE GENOMIC DNA]</scope>
    <source>
        <strain evidence="2">SLH14081</strain>
    </source>
</reference>
<feature type="non-terminal residue" evidence="1">
    <location>
        <position position="1"/>
    </location>
</feature>
<gene>
    <name evidence="1" type="ORF">BDBG_18108</name>
</gene>
<dbReference type="EMBL" id="GG657521">
    <property type="protein sequence ID" value="OAT14588.1"/>
    <property type="molecule type" value="Genomic_DNA"/>
</dbReference>
<dbReference type="GeneID" id="42529586"/>
<sequence>DHTESYITVLTEQEDSITTAVREVEKESDTDKLISRRDDISLQGTAAITTAVRDAEGEEDVIMKVVLSQLIDTAVSVFNLAFLTVMKTAAAS</sequence>
<keyword evidence="2" id="KW-1185">Reference proteome</keyword>
<dbReference type="AlphaFoldDB" id="A0A179V527"/>